<protein>
    <submittedName>
        <fullName evidence="1">Uncharacterized protein</fullName>
    </submittedName>
</protein>
<dbReference type="EMBL" id="ACFH01000096">
    <property type="protein sequence ID" value="EEH65886.1"/>
    <property type="molecule type" value="Genomic_DNA"/>
</dbReference>
<proteinExistence type="predicted"/>
<organism evidence="1 2">
    <name type="scientific">Actinomyces urogenitalis DSM 15434</name>
    <dbReference type="NCBI Taxonomy" id="525246"/>
    <lineage>
        <taxon>Bacteria</taxon>
        <taxon>Bacillati</taxon>
        <taxon>Actinomycetota</taxon>
        <taxon>Actinomycetes</taxon>
        <taxon>Actinomycetales</taxon>
        <taxon>Actinomycetaceae</taxon>
        <taxon>Actinomyces</taxon>
    </lineage>
</organism>
<comment type="caution">
    <text evidence="1">The sequence shown here is derived from an EMBL/GenBank/DDBJ whole genome shotgun (WGS) entry which is preliminary data.</text>
</comment>
<dbReference type="OrthoDB" id="4942015at2"/>
<name>C0W5V8_9ACTO</name>
<keyword evidence="2" id="KW-1185">Reference proteome</keyword>
<gene>
    <name evidence="1" type="ORF">HMPREF0058_1252</name>
</gene>
<sequence length="116" mass="13028">MPALFAQRRWRFLADLVDGLGPTSRMVSAMLNDPERARDIAQAINHTDQDDTPTTLRDQTPEAIALHAIYNLLVHALGGKQTWPEPVTAVDQAREDLAIEKAWDVIAVMTPWARDR</sequence>
<dbReference type="HOGENOM" id="CLU_2021763_0_0_11"/>
<dbReference type="Proteomes" id="UP000004778">
    <property type="component" value="Unassembled WGS sequence"/>
</dbReference>
<dbReference type="AlphaFoldDB" id="C0W5V8"/>
<accession>C0W5V8</accession>
<reference evidence="1 2" key="1">
    <citation type="submission" date="2009-01" db="EMBL/GenBank/DDBJ databases">
        <authorList>
            <person name="Qin X."/>
            <person name="Bachman B."/>
            <person name="Battles P."/>
            <person name="Bell A."/>
            <person name="Bess C."/>
            <person name="Bickham C."/>
            <person name="Chaboub L."/>
            <person name="Chen D."/>
            <person name="Coyle M."/>
            <person name="Deiros D.R."/>
            <person name="Dinh H."/>
            <person name="Forbes L."/>
            <person name="Fowler G."/>
            <person name="Francisco L."/>
            <person name="Fu Q."/>
            <person name="Gubbala S."/>
            <person name="Hale W."/>
            <person name="Han Y."/>
            <person name="Hemphill L."/>
            <person name="Highlander S.K."/>
            <person name="Hirani K."/>
            <person name="Hogues M."/>
            <person name="Jackson L."/>
            <person name="Jakkamsetti A."/>
            <person name="Javaid M."/>
            <person name="Jiang H."/>
            <person name="Korchina V."/>
            <person name="Kovar C."/>
            <person name="Lara F."/>
            <person name="Lee S."/>
            <person name="Mata R."/>
            <person name="Mathew T."/>
            <person name="Moen C."/>
            <person name="Morales K."/>
            <person name="Munidasa M."/>
            <person name="Nazareth L."/>
            <person name="Ngo R."/>
            <person name="Nguyen L."/>
            <person name="Okwuonu G."/>
            <person name="Ongeri F."/>
            <person name="Patil S."/>
            <person name="Petrosino J."/>
            <person name="Pham C."/>
            <person name="Pham P."/>
            <person name="Pu L.-L."/>
            <person name="Puazo M."/>
            <person name="Raj R."/>
            <person name="Reid J."/>
            <person name="Rouhana J."/>
            <person name="Saada N."/>
            <person name="Shang Y."/>
            <person name="Simmons D."/>
            <person name="Thornton R."/>
            <person name="Warren J."/>
            <person name="Weissenberger G."/>
            <person name="Zhang J."/>
            <person name="Zhang L."/>
            <person name="Zhou C."/>
            <person name="Zhu D."/>
            <person name="Muzny D."/>
            <person name="Worley K."/>
            <person name="Gibbs R."/>
        </authorList>
    </citation>
    <scope>NUCLEOTIDE SEQUENCE [LARGE SCALE GENOMIC DNA]</scope>
    <source>
        <strain evidence="1 2">DSM 15434</strain>
    </source>
</reference>
<dbReference type="RefSeq" id="WP_006548216.1">
    <property type="nucleotide sequence ID" value="NZ_DS999574.1"/>
</dbReference>
<evidence type="ECO:0000313" key="2">
    <source>
        <dbReference type="Proteomes" id="UP000004778"/>
    </source>
</evidence>
<evidence type="ECO:0000313" key="1">
    <source>
        <dbReference type="EMBL" id="EEH65886.1"/>
    </source>
</evidence>